<accession>A0A2T4C416</accession>
<dbReference type="SUPFAM" id="SSF53335">
    <property type="entry name" value="S-adenosyl-L-methionine-dependent methyltransferases"/>
    <property type="match status" value="1"/>
</dbReference>
<feature type="domain" description="Methyltransferase" evidence="1">
    <location>
        <begin position="58"/>
        <end position="157"/>
    </location>
</feature>
<keyword evidence="2" id="KW-0808">Transferase</keyword>
<dbReference type="GO" id="GO:0032259">
    <property type="term" value="P:methylation"/>
    <property type="evidence" value="ECO:0007669"/>
    <property type="project" value="UniProtKB-KW"/>
</dbReference>
<dbReference type="Pfam" id="PF13649">
    <property type="entry name" value="Methyltransf_25"/>
    <property type="match status" value="1"/>
</dbReference>
<dbReference type="InterPro" id="IPR029063">
    <property type="entry name" value="SAM-dependent_MTases_sf"/>
</dbReference>
<reference evidence="2 3" key="1">
    <citation type="submission" date="2016-07" db="EMBL/GenBank/DDBJ databases">
        <title>Multiple horizontal gene transfer events from other fungi enriched the ability of initially mycotrophic Trichoderma (Ascomycota) to feed on dead plant biomass.</title>
        <authorList>
            <consortium name="DOE Joint Genome Institute"/>
            <person name="Aerts A."/>
            <person name="Atanasova L."/>
            <person name="Chenthamara K."/>
            <person name="Zhang J."/>
            <person name="Grujic M."/>
            <person name="Henrissat B."/>
            <person name="Kuo A."/>
            <person name="Salamov A."/>
            <person name="Lipzen A."/>
            <person name="Labutti K."/>
            <person name="Barry K."/>
            <person name="Miao Y."/>
            <person name="Rahimi M.J."/>
            <person name="Shen Q."/>
            <person name="Grigoriev I.V."/>
            <person name="Kubicek C.P."/>
            <person name="Druzhinina I.S."/>
        </authorList>
    </citation>
    <scope>NUCLEOTIDE SEQUENCE [LARGE SCALE GENOMIC DNA]</scope>
    <source>
        <strain evidence="2 3">ATCC 18648</strain>
    </source>
</reference>
<keyword evidence="3" id="KW-1185">Reference proteome</keyword>
<name>A0A2T4C416_TRILO</name>
<dbReference type="Proteomes" id="UP000240760">
    <property type="component" value="Unassembled WGS sequence"/>
</dbReference>
<dbReference type="CDD" id="cd02440">
    <property type="entry name" value="AdoMet_MTases"/>
    <property type="match status" value="1"/>
</dbReference>
<proteinExistence type="predicted"/>
<sequence length="289" mass="31870">MSASNLAKEALSTWETNAEFWDSGIGETGNKYWKQLQRPSLERLLGPTLSKNSGCSALELATGNGLCARWLADNGASSIIATDGTFGMLEQASKYMDEEKAGKISFRKLDVTEEGDFVPLVEKAAKIGGFDIVLMNMAIMDVATLDPLADALPKLLSKDGVRVTMKGSSSFVATLLHPVFMTSTYSRTVEVTYDPQTGDQIITRSKSIREYLHVKPSKGVFVVGQETRQYYFHRPLHELLGVFFERGLILDALEEPSFTDEDGDPGKAYATVNFPQLPPILSLRFRRAV</sequence>
<dbReference type="GO" id="GO:0008168">
    <property type="term" value="F:methyltransferase activity"/>
    <property type="evidence" value="ECO:0007669"/>
    <property type="project" value="UniProtKB-KW"/>
</dbReference>
<protein>
    <submittedName>
        <fullName evidence="2">S-adenosyl-L-methionine-dependent methyltransferase</fullName>
    </submittedName>
</protein>
<evidence type="ECO:0000313" key="3">
    <source>
        <dbReference type="Proteomes" id="UP000240760"/>
    </source>
</evidence>
<evidence type="ECO:0000313" key="2">
    <source>
        <dbReference type="EMBL" id="PTB76301.1"/>
    </source>
</evidence>
<dbReference type="EMBL" id="KZ679132">
    <property type="protein sequence ID" value="PTB76301.1"/>
    <property type="molecule type" value="Genomic_DNA"/>
</dbReference>
<dbReference type="Gene3D" id="3.40.50.150">
    <property type="entry name" value="Vaccinia Virus protein VP39"/>
    <property type="match status" value="1"/>
</dbReference>
<gene>
    <name evidence="2" type="ORF">M440DRAFT_1422401</name>
</gene>
<dbReference type="AlphaFoldDB" id="A0A2T4C416"/>
<dbReference type="OrthoDB" id="6329284at2759"/>
<keyword evidence="2" id="KW-0489">Methyltransferase</keyword>
<dbReference type="InterPro" id="IPR041698">
    <property type="entry name" value="Methyltransf_25"/>
</dbReference>
<organism evidence="2 3">
    <name type="scientific">Trichoderma longibrachiatum ATCC 18648</name>
    <dbReference type="NCBI Taxonomy" id="983965"/>
    <lineage>
        <taxon>Eukaryota</taxon>
        <taxon>Fungi</taxon>
        <taxon>Dikarya</taxon>
        <taxon>Ascomycota</taxon>
        <taxon>Pezizomycotina</taxon>
        <taxon>Sordariomycetes</taxon>
        <taxon>Hypocreomycetidae</taxon>
        <taxon>Hypocreales</taxon>
        <taxon>Hypocreaceae</taxon>
        <taxon>Trichoderma</taxon>
    </lineage>
</organism>
<evidence type="ECO:0000259" key="1">
    <source>
        <dbReference type="Pfam" id="PF13649"/>
    </source>
</evidence>